<dbReference type="OrthoDB" id="793529at2"/>
<feature type="chain" id="PRO_5008691439" description="Conjugal transfer protein TraI" evidence="1">
    <location>
        <begin position="27"/>
        <end position="226"/>
    </location>
</feature>
<dbReference type="STRING" id="1335309.GA0116948_11065"/>
<reference evidence="2 3" key="1">
    <citation type="submission" date="2016-08" db="EMBL/GenBank/DDBJ databases">
        <authorList>
            <person name="Seilhamer J.J."/>
        </authorList>
    </citation>
    <scope>NUCLEOTIDE SEQUENCE [LARGE SCALE GENOMIC DNA]</scope>
    <source>
        <strain evidence="2 3">A37T2</strain>
    </source>
</reference>
<dbReference type="AlphaFoldDB" id="A0A1C4EWH0"/>
<keyword evidence="1" id="KW-0732">Signal</keyword>
<protein>
    <recommendedName>
        <fullName evidence="4">Conjugal transfer protein TraI</fullName>
    </recommendedName>
</protein>
<evidence type="ECO:0000256" key="1">
    <source>
        <dbReference type="SAM" id="SignalP"/>
    </source>
</evidence>
<evidence type="ECO:0000313" key="3">
    <source>
        <dbReference type="Proteomes" id="UP000242818"/>
    </source>
</evidence>
<accession>A0A1C4EWH0</accession>
<sequence>MRRILTVFMLCLCSVCTCLPTQQAHAFIITVVIKEAIKKVVKAVDLAIQKIQTKTIKLQAAQKVLENTLSKLKLKEIATWNDSSRVIYTKYFNELAKVKNVISYYQKIKDIIGIQKSIISDYKQALLVLQQDPHFTPQEAQHLLEVYGGILQQAGNNVDELMLVISSFKTTMSDAMRLELISKVHDQMLRNQSDLRRFNAQNRMLSLYRTKGANEVDLMRRLYGLH</sequence>
<evidence type="ECO:0008006" key="4">
    <source>
        <dbReference type="Google" id="ProtNLM"/>
    </source>
</evidence>
<keyword evidence="3" id="KW-1185">Reference proteome</keyword>
<dbReference type="EMBL" id="FMAR01000010">
    <property type="protein sequence ID" value="SCC47998.1"/>
    <property type="molecule type" value="Genomic_DNA"/>
</dbReference>
<organism evidence="2 3">
    <name type="scientific">Chitinophaga costaii</name>
    <dbReference type="NCBI Taxonomy" id="1335309"/>
    <lineage>
        <taxon>Bacteria</taxon>
        <taxon>Pseudomonadati</taxon>
        <taxon>Bacteroidota</taxon>
        <taxon>Chitinophagia</taxon>
        <taxon>Chitinophagales</taxon>
        <taxon>Chitinophagaceae</taxon>
        <taxon>Chitinophaga</taxon>
    </lineage>
</organism>
<feature type="signal peptide" evidence="1">
    <location>
        <begin position="1"/>
        <end position="26"/>
    </location>
</feature>
<name>A0A1C4EWH0_9BACT</name>
<proteinExistence type="predicted"/>
<gene>
    <name evidence="2" type="ORF">GA0116948_11065</name>
</gene>
<dbReference type="Proteomes" id="UP000242818">
    <property type="component" value="Unassembled WGS sequence"/>
</dbReference>
<evidence type="ECO:0000313" key="2">
    <source>
        <dbReference type="EMBL" id="SCC47998.1"/>
    </source>
</evidence>
<dbReference type="RefSeq" id="WP_089713368.1">
    <property type="nucleotide sequence ID" value="NZ_FMAR01000010.1"/>
</dbReference>